<dbReference type="Proteomes" id="UP000233837">
    <property type="component" value="Unassembled WGS sequence"/>
</dbReference>
<name>A0A2I0X8P6_9ASPA</name>
<gene>
    <name evidence="1" type="ORF">MA16_Dca002785</name>
</gene>
<reference evidence="1 2" key="2">
    <citation type="journal article" date="2017" name="Nature">
        <title>The Apostasia genome and the evolution of orchids.</title>
        <authorList>
            <person name="Zhang G.Q."/>
            <person name="Liu K.W."/>
            <person name="Li Z."/>
            <person name="Lohaus R."/>
            <person name="Hsiao Y.Y."/>
            <person name="Niu S.C."/>
            <person name="Wang J.Y."/>
            <person name="Lin Y.C."/>
            <person name="Xu Q."/>
            <person name="Chen L.J."/>
            <person name="Yoshida K."/>
            <person name="Fujiwara S."/>
            <person name="Wang Z.W."/>
            <person name="Zhang Y.Q."/>
            <person name="Mitsuda N."/>
            <person name="Wang M."/>
            <person name="Liu G.H."/>
            <person name="Pecoraro L."/>
            <person name="Huang H.X."/>
            <person name="Xiao X.J."/>
            <person name="Lin M."/>
            <person name="Wu X.Y."/>
            <person name="Wu W.L."/>
            <person name="Chen Y.Y."/>
            <person name="Chang S.B."/>
            <person name="Sakamoto S."/>
            <person name="Ohme-Takagi M."/>
            <person name="Yagi M."/>
            <person name="Zeng S.J."/>
            <person name="Shen C.Y."/>
            <person name="Yeh C.M."/>
            <person name="Luo Y.B."/>
            <person name="Tsai W.C."/>
            <person name="Van de Peer Y."/>
            <person name="Liu Z.J."/>
        </authorList>
    </citation>
    <scope>NUCLEOTIDE SEQUENCE [LARGE SCALE GENOMIC DNA]</scope>
    <source>
        <tissue evidence="1">The whole plant</tissue>
    </source>
</reference>
<proteinExistence type="predicted"/>
<keyword evidence="2" id="KW-1185">Reference proteome</keyword>
<evidence type="ECO:0000313" key="1">
    <source>
        <dbReference type="EMBL" id="PKU84272.1"/>
    </source>
</evidence>
<dbReference type="AlphaFoldDB" id="A0A2I0X8P6"/>
<dbReference type="EMBL" id="KZ502052">
    <property type="protein sequence ID" value="PKU84272.1"/>
    <property type="molecule type" value="Genomic_DNA"/>
</dbReference>
<reference evidence="1 2" key="1">
    <citation type="journal article" date="2016" name="Sci. Rep.">
        <title>The Dendrobium catenatum Lindl. genome sequence provides insights into polysaccharide synthase, floral development and adaptive evolution.</title>
        <authorList>
            <person name="Zhang G.Q."/>
            <person name="Xu Q."/>
            <person name="Bian C."/>
            <person name="Tsai W.C."/>
            <person name="Yeh C.M."/>
            <person name="Liu K.W."/>
            <person name="Yoshida K."/>
            <person name="Zhang L.S."/>
            <person name="Chang S.B."/>
            <person name="Chen F."/>
            <person name="Shi Y."/>
            <person name="Su Y.Y."/>
            <person name="Zhang Y.Q."/>
            <person name="Chen L.J."/>
            <person name="Yin Y."/>
            <person name="Lin M."/>
            <person name="Huang H."/>
            <person name="Deng H."/>
            <person name="Wang Z.W."/>
            <person name="Zhu S.L."/>
            <person name="Zhao X."/>
            <person name="Deng C."/>
            <person name="Niu S.C."/>
            <person name="Huang J."/>
            <person name="Wang M."/>
            <person name="Liu G.H."/>
            <person name="Yang H.J."/>
            <person name="Xiao X.J."/>
            <person name="Hsiao Y.Y."/>
            <person name="Wu W.L."/>
            <person name="Chen Y.Y."/>
            <person name="Mitsuda N."/>
            <person name="Ohme-Takagi M."/>
            <person name="Luo Y.B."/>
            <person name="Van de Peer Y."/>
            <person name="Liu Z.J."/>
        </authorList>
    </citation>
    <scope>NUCLEOTIDE SEQUENCE [LARGE SCALE GENOMIC DNA]</scope>
    <source>
        <tissue evidence="1">The whole plant</tissue>
    </source>
</reference>
<accession>A0A2I0X8P6</accession>
<sequence length="82" mass="8593">MGASGGGAASGEFEAGVARAESEAFAVGAESEAFAADDELDFVILKRRAPAKQVRSLAIFITLSFSFSCELDNHSSVHLIEK</sequence>
<organism evidence="1 2">
    <name type="scientific">Dendrobium catenatum</name>
    <dbReference type="NCBI Taxonomy" id="906689"/>
    <lineage>
        <taxon>Eukaryota</taxon>
        <taxon>Viridiplantae</taxon>
        <taxon>Streptophyta</taxon>
        <taxon>Embryophyta</taxon>
        <taxon>Tracheophyta</taxon>
        <taxon>Spermatophyta</taxon>
        <taxon>Magnoliopsida</taxon>
        <taxon>Liliopsida</taxon>
        <taxon>Asparagales</taxon>
        <taxon>Orchidaceae</taxon>
        <taxon>Epidendroideae</taxon>
        <taxon>Malaxideae</taxon>
        <taxon>Dendrobiinae</taxon>
        <taxon>Dendrobium</taxon>
    </lineage>
</organism>
<protein>
    <submittedName>
        <fullName evidence="1">Uncharacterized protein</fullName>
    </submittedName>
</protein>
<evidence type="ECO:0000313" key="2">
    <source>
        <dbReference type="Proteomes" id="UP000233837"/>
    </source>
</evidence>